<gene>
    <name evidence="1" type="ORF">GBAR_LOCUS3543</name>
</gene>
<comment type="caution">
    <text evidence="1">The sequence shown here is derived from an EMBL/GenBank/DDBJ whole genome shotgun (WGS) entry which is preliminary data.</text>
</comment>
<proteinExistence type="predicted"/>
<feature type="non-terminal residue" evidence="1">
    <location>
        <position position="90"/>
    </location>
</feature>
<name>A0AA35W6Z9_GEOBA</name>
<keyword evidence="2" id="KW-1185">Reference proteome</keyword>
<accession>A0AA35W6Z9</accession>
<organism evidence="1 2">
    <name type="scientific">Geodia barretti</name>
    <name type="common">Barrett's horny sponge</name>
    <dbReference type="NCBI Taxonomy" id="519541"/>
    <lineage>
        <taxon>Eukaryota</taxon>
        <taxon>Metazoa</taxon>
        <taxon>Porifera</taxon>
        <taxon>Demospongiae</taxon>
        <taxon>Heteroscleromorpha</taxon>
        <taxon>Tetractinellida</taxon>
        <taxon>Astrophorina</taxon>
        <taxon>Geodiidae</taxon>
        <taxon>Geodia</taxon>
    </lineage>
</organism>
<sequence length="90" mass="10140">HRFSYQGQSLTRPVTTCKIWPNRNTYNLPNWSQQRCETASQRLSISVSDISCANGMPFTRQYCGSGYVSQSLPIAKAVTSFTETPTRFAI</sequence>
<evidence type="ECO:0000313" key="1">
    <source>
        <dbReference type="EMBL" id="CAI8003094.1"/>
    </source>
</evidence>
<protein>
    <submittedName>
        <fullName evidence="1">Uncharacterized protein</fullName>
    </submittedName>
</protein>
<feature type="non-terminal residue" evidence="1">
    <location>
        <position position="1"/>
    </location>
</feature>
<dbReference type="EMBL" id="CASHTH010000504">
    <property type="protein sequence ID" value="CAI8003094.1"/>
    <property type="molecule type" value="Genomic_DNA"/>
</dbReference>
<dbReference type="Proteomes" id="UP001174909">
    <property type="component" value="Unassembled WGS sequence"/>
</dbReference>
<reference evidence="1" key="1">
    <citation type="submission" date="2023-03" db="EMBL/GenBank/DDBJ databases">
        <authorList>
            <person name="Steffen K."/>
            <person name="Cardenas P."/>
        </authorList>
    </citation>
    <scope>NUCLEOTIDE SEQUENCE</scope>
</reference>
<evidence type="ECO:0000313" key="2">
    <source>
        <dbReference type="Proteomes" id="UP001174909"/>
    </source>
</evidence>
<dbReference type="AlphaFoldDB" id="A0AA35W6Z9"/>